<comment type="caution">
    <text evidence="2">The sequence shown here is derived from an EMBL/GenBank/DDBJ whole genome shotgun (WGS) entry which is preliminary data.</text>
</comment>
<protein>
    <submittedName>
        <fullName evidence="2">Uncharacterized protein</fullName>
    </submittedName>
</protein>
<sequence length="198" mass="21652">MCDKGLFLESKDTREAALPDNKVTTEDTKDASAEAQLLRQSTRTKRKPLRDILSAPLGQTLYDTLKKAILERTAISERRRLQMLLPPTELGDRRPSQLLRQMQALLGVRASSFDDALLKNLYEIAPSQLPVPNTSSESRTSTTLAATLSSSRSPTPSTSSSSQDDITDLRADIQRLTDIVASNLTTTADDASAVFGET</sequence>
<reference evidence="2" key="1">
    <citation type="journal article" date="2020" name="Cell">
        <title>Large-Scale Comparative Analyses of Tick Genomes Elucidate Their Genetic Diversity and Vector Capacities.</title>
        <authorList>
            <consortium name="Tick Genome and Microbiome Consortium (TIGMIC)"/>
            <person name="Jia N."/>
            <person name="Wang J."/>
            <person name="Shi W."/>
            <person name="Du L."/>
            <person name="Sun Y."/>
            <person name="Zhan W."/>
            <person name="Jiang J.F."/>
            <person name="Wang Q."/>
            <person name="Zhang B."/>
            <person name="Ji P."/>
            <person name="Bell-Sakyi L."/>
            <person name="Cui X.M."/>
            <person name="Yuan T.T."/>
            <person name="Jiang B.G."/>
            <person name="Yang W.F."/>
            <person name="Lam T.T."/>
            <person name="Chang Q.C."/>
            <person name="Ding S.J."/>
            <person name="Wang X.J."/>
            <person name="Zhu J.G."/>
            <person name="Ruan X.D."/>
            <person name="Zhao L."/>
            <person name="Wei J.T."/>
            <person name="Ye R.Z."/>
            <person name="Que T.C."/>
            <person name="Du C.H."/>
            <person name="Zhou Y.H."/>
            <person name="Cheng J.X."/>
            <person name="Dai P.F."/>
            <person name="Guo W.B."/>
            <person name="Han X.H."/>
            <person name="Huang E.J."/>
            <person name="Li L.F."/>
            <person name="Wei W."/>
            <person name="Gao Y.C."/>
            <person name="Liu J.Z."/>
            <person name="Shao H.Z."/>
            <person name="Wang X."/>
            <person name="Wang C.C."/>
            <person name="Yang T.C."/>
            <person name="Huo Q.B."/>
            <person name="Li W."/>
            <person name="Chen H.Y."/>
            <person name="Chen S.E."/>
            <person name="Zhou L.G."/>
            <person name="Ni X.B."/>
            <person name="Tian J.H."/>
            <person name="Sheng Y."/>
            <person name="Liu T."/>
            <person name="Pan Y.S."/>
            <person name="Xia L.Y."/>
            <person name="Li J."/>
            <person name="Zhao F."/>
            <person name="Cao W.C."/>
        </authorList>
    </citation>
    <scope>NUCLEOTIDE SEQUENCE</scope>
    <source>
        <strain evidence="2">Rsan-2018</strain>
    </source>
</reference>
<organism evidence="2 3">
    <name type="scientific">Rhipicephalus sanguineus</name>
    <name type="common">Brown dog tick</name>
    <name type="synonym">Ixodes sanguineus</name>
    <dbReference type="NCBI Taxonomy" id="34632"/>
    <lineage>
        <taxon>Eukaryota</taxon>
        <taxon>Metazoa</taxon>
        <taxon>Ecdysozoa</taxon>
        <taxon>Arthropoda</taxon>
        <taxon>Chelicerata</taxon>
        <taxon>Arachnida</taxon>
        <taxon>Acari</taxon>
        <taxon>Parasitiformes</taxon>
        <taxon>Ixodida</taxon>
        <taxon>Ixodoidea</taxon>
        <taxon>Ixodidae</taxon>
        <taxon>Rhipicephalinae</taxon>
        <taxon>Rhipicephalus</taxon>
        <taxon>Rhipicephalus</taxon>
    </lineage>
</organism>
<dbReference type="Proteomes" id="UP000821837">
    <property type="component" value="Unassembled WGS sequence"/>
</dbReference>
<dbReference type="AlphaFoldDB" id="A0A9D4PCJ2"/>
<feature type="compositionally biased region" description="Low complexity" evidence="1">
    <location>
        <begin position="134"/>
        <end position="162"/>
    </location>
</feature>
<proteinExistence type="predicted"/>
<dbReference type="VEuPathDB" id="VectorBase:RSAN_033294"/>
<feature type="region of interest" description="Disordered" evidence="1">
    <location>
        <begin position="128"/>
        <end position="166"/>
    </location>
</feature>
<evidence type="ECO:0000313" key="3">
    <source>
        <dbReference type="Proteomes" id="UP000821837"/>
    </source>
</evidence>
<evidence type="ECO:0000256" key="1">
    <source>
        <dbReference type="SAM" id="MobiDB-lite"/>
    </source>
</evidence>
<dbReference type="PANTHER" id="PTHR33327:SF3">
    <property type="entry name" value="RNA-DIRECTED DNA POLYMERASE"/>
    <property type="match status" value="1"/>
</dbReference>
<dbReference type="PANTHER" id="PTHR33327">
    <property type="entry name" value="ENDONUCLEASE"/>
    <property type="match status" value="1"/>
</dbReference>
<dbReference type="EMBL" id="JABSTV010001255">
    <property type="protein sequence ID" value="KAH7935482.1"/>
    <property type="molecule type" value="Genomic_DNA"/>
</dbReference>
<keyword evidence="3" id="KW-1185">Reference proteome</keyword>
<name>A0A9D4PCJ2_RHISA</name>
<reference evidence="2" key="2">
    <citation type="submission" date="2021-09" db="EMBL/GenBank/DDBJ databases">
        <authorList>
            <person name="Jia N."/>
            <person name="Wang J."/>
            <person name="Shi W."/>
            <person name="Du L."/>
            <person name="Sun Y."/>
            <person name="Zhan W."/>
            <person name="Jiang J."/>
            <person name="Wang Q."/>
            <person name="Zhang B."/>
            <person name="Ji P."/>
            <person name="Sakyi L.B."/>
            <person name="Cui X."/>
            <person name="Yuan T."/>
            <person name="Jiang B."/>
            <person name="Yang W."/>
            <person name="Lam T.T.-Y."/>
            <person name="Chang Q."/>
            <person name="Ding S."/>
            <person name="Wang X."/>
            <person name="Zhu J."/>
            <person name="Ruan X."/>
            <person name="Zhao L."/>
            <person name="Wei J."/>
            <person name="Que T."/>
            <person name="Du C."/>
            <person name="Cheng J."/>
            <person name="Dai P."/>
            <person name="Han X."/>
            <person name="Huang E."/>
            <person name="Gao Y."/>
            <person name="Liu J."/>
            <person name="Shao H."/>
            <person name="Ye R."/>
            <person name="Li L."/>
            <person name="Wei W."/>
            <person name="Wang X."/>
            <person name="Wang C."/>
            <person name="Huo Q."/>
            <person name="Li W."/>
            <person name="Guo W."/>
            <person name="Chen H."/>
            <person name="Chen S."/>
            <person name="Zhou L."/>
            <person name="Zhou L."/>
            <person name="Ni X."/>
            <person name="Tian J."/>
            <person name="Zhou Y."/>
            <person name="Sheng Y."/>
            <person name="Liu T."/>
            <person name="Pan Y."/>
            <person name="Xia L."/>
            <person name="Li J."/>
            <person name="Zhao F."/>
            <person name="Cao W."/>
        </authorList>
    </citation>
    <scope>NUCLEOTIDE SEQUENCE</scope>
    <source>
        <strain evidence="2">Rsan-2018</strain>
        <tissue evidence="2">Larvae</tissue>
    </source>
</reference>
<accession>A0A9D4PCJ2</accession>
<gene>
    <name evidence="2" type="ORF">HPB52_008449</name>
</gene>
<evidence type="ECO:0000313" key="2">
    <source>
        <dbReference type="EMBL" id="KAH7935482.1"/>
    </source>
</evidence>